<dbReference type="CDD" id="cd01714">
    <property type="entry name" value="ETF_beta"/>
    <property type="match status" value="1"/>
</dbReference>
<accession>A0A2R7Y0L1</accession>
<evidence type="ECO:0000259" key="1">
    <source>
        <dbReference type="SMART" id="SM00893"/>
    </source>
</evidence>
<organism evidence="2 3">
    <name type="scientific">Candidatus Terraquivivens tikiterensis</name>
    <dbReference type="NCBI Taxonomy" id="1980982"/>
    <lineage>
        <taxon>Archaea</taxon>
        <taxon>Nitrososphaerota</taxon>
        <taxon>Candidatus Wolframiiraptoraceae</taxon>
        <taxon>Candidatus Terraquivivens</taxon>
    </lineage>
</organism>
<sequence length="271" mass="29522">MPVPLDMVVCVKWVPNTQVVNIDPRTGTLIREGVPSIINPHDLNAVELGLRLKDSYGGRLTAIAMSPPSAKAGLEFLIGMGVDRAILITDRAFAGADTLATSYVLAKAIERLMPVDIAIFGQETIDSSTAHICAQTASWLKLPYIYYVVDAKLGDGKKSIVVRRVLEREVETFELPLPCLISVAMKSNVPRPVTLSNKIRAKTEGLIEVWSNDVLKLDVNCIGLKGSPTVVSKSVPTPVVPRKKLKFEGTDPAEAARWLLDRLEEEGVKVV</sequence>
<dbReference type="EMBL" id="NDWU01000035">
    <property type="protein sequence ID" value="PUA30993.1"/>
    <property type="molecule type" value="Genomic_DNA"/>
</dbReference>
<dbReference type="InterPro" id="IPR014729">
    <property type="entry name" value="Rossmann-like_a/b/a_fold"/>
</dbReference>
<evidence type="ECO:0000313" key="2">
    <source>
        <dbReference type="EMBL" id="PUA30993.1"/>
    </source>
</evidence>
<dbReference type="Pfam" id="PF01012">
    <property type="entry name" value="ETF"/>
    <property type="match status" value="1"/>
</dbReference>
<dbReference type="PANTHER" id="PTHR21294:SF17">
    <property type="entry name" value="PROTEIN FIXA"/>
    <property type="match status" value="1"/>
</dbReference>
<dbReference type="GO" id="GO:0009055">
    <property type="term" value="F:electron transfer activity"/>
    <property type="evidence" value="ECO:0007669"/>
    <property type="project" value="InterPro"/>
</dbReference>
<dbReference type="InterPro" id="IPR033948">
    <property type="entry name" value="ETF_beta_N"/>
</dbReference>
<dbReference type="Proteomes" id="UP000244066">
    <property type="component" value="Unassembled WGS sequence"/>
</dbReference>
<protein>
    <submittedName>
        <fullName evidence="2">Electron transfer flavoprotein subunit beta</fullName>
    </submittedName>
</protein>
<comment type="caution">
    <text evidence="2">The sequence shown here is derived from an EMBL/GenBank/DDBJ whole genome shotgun (WGS) entry which is preliminary data.</text>
</comment>
<evidence type="ECO:0000313" key="3">
    <source>
        <dbReference type="Proteomes" id="UP000244066"/>
    </source>
</evidence>
<dbReference type="SUPFAM" id="SSF52402">
    <property type="entry name" value="Adenine nucleotide alpha hydrolases-like"/>
    <property type="match status" value="1"/>
</dbReference>
<gene>
    <name evidence="2" type="ORF">B9J98_08295</name>
</gene>
<dbReference type="PIRSF" id="PIRSF000090">
    <property type="entry name" value="Beta-ETF"/>
    <property type="match status" value="1"/>
</dbReference>
<feature type="domain" description="Electron transfer flavoprotein alpha/beta-subunit N-terminal" evidence="1">
    <location>
        <begin position="26"/>
        <end position="219"/>
    </location>
</feature>
<dbReference type="Gene3D" id="3.40.50.620">
    <property type="entry name" value="HUPs"/>
    <property type="match status" value="1"/>
</dbReference>
<reference evidence="2 3" key="1">
    <citation type="submission" date="2017-04" db="EMBL/GenBank/DDBJ databases">
        <title>Draft Aigarchaeota genome from a New Zealand hot spring.</title>
        <authorList>
            <person name="Reysenbach A.-L."/>
            <person name="Donaho J.A."/>
            <person name="Gerhart J."/>
            <person name="Kelley J.F."/>
            <person name="Kouba K."/>
            <person name="Podar M."/>
            <person name="Stott M."/>
        </authorList>
    </citation>
    <scope>NUCLEOTIDE SEQUENCE [LARGE SCALE GENOMIC DNA]</scope>
    <source>
        <strain evidence="2">NZ13_MG1</strain>
    </source>
</reference>
<dbReference type="AlphaFoldDB" id="A0A2R7Y0L1"/>
<dbReference type="PANTHER" id="PTHR21294">
    <property type="entry name" value="ELECTRON TRANSFER FLAVOPROTEIN BETA-SUBUNIT"/>
    <property type="match status" value="1"/>
</dbReference>
<dbReference type="InterPro" id="IPR012255">
    <property type="entry name" value="ETF_b"/>
</dbReference>
<dbReference type="SMART" id="SM00893">
    <property type="entry name" value="ETF"/>
    <property type="match status" value="1"/>
</dbReference>
<dbReference type="InterPro" id="IPR014730">
    <property type="entry name" value="ETF_a/b_N"/>
</dbReference>
<proteinExistence type="predicted"/>
<name>A0A2R7Y0L1_9ARCH</name>